<dbReference type="SUPFAM" id="SSF52317">
    <property type="entry name" value="Class I glutamine amidotransferase-like"/>
    <property type="match status" value="1"/>
</dbReference>
<dbReference type="Gene3D" id="3.40.50.880">
    <property type="match status" value="1"/>
</dbReference>
<evidence type="ECO:0000313" key="1">
    <source>
        <dbReference type="EMBL" id="ORY44462.1"/>
    </source>
</evidence>
<dbReference type="PANTHER" id="PTHR42695">
    <property type="entry name" value="GLUTAMINE AMIDOTRANSFERASE YLR126C-RELATED"/>
    <property type="match status" value="1"/>
</dbReference>
<sequence length="233" mass="26230">MYLLVLLIKGNKREMVRVCLLLCDTPAPSVQTRTRGPRLRAFEAFRGDVPSLASVTDFDAVLISGSKFGVNDDEKWIGQAEDFVRAAKEAGVRIVGAWVPLVAKAFGGRVERNMNPLAYKPERNPNGWEAGHTVMRVTDEGKRFFGDNNKDSAAFYSMHKDVVTSMIHNQAILTIQAHPEFNPEIVREIVKLRRENGIFQPDYADELNAILDKNLPDDSLWFAQQIVKFILAK</sequence>
<evidence type="ECO:0008006" key="3">
    <source>
        <dbReference type="Google" id="ProtNLM"/>
    </source>
</evidence>
<dbReference type="Proteomes" id="UP000193642">
    <property type="component" value="Unassembled WGS sequence"/>
</dbReference>
<gene>
    <name evidence="1" type="ORF">BCR33DRAFT_850554</name>
</gene>
<dbReference type="STRING" id="329046.A0A1Y2CBR0"/>
<dbReference type="GO" id="GO:0005634">
    <property type="term" value="C:nucleus"/>
    <property type="evidence" value="ECO:0007669"/>
    <property type="project" value="TreeGrafter"/>
</dbReference>
<dbReference type="InterPro" id="IPR044992">
    <property type="entry name" value="ChyE-like"/>
</dbReference>
<dbReference type="PANTHER" id="PTHR42695:SF5">
    <property type="entry name" value="GLUTAMINE AMIDOTRANSFERASE YLR126C-RELATED"/>
    <property type="match status" value="1"/>
</dbReference>
<dbReference type="OrthoDB" id="92161at2759"/>
<organism evidence="1 2">
    <name type="scientific">Rhizoclosmatium globosum</name>
    <dbReference type="NCBI Taxonomy" id="329046"/>
    <lineage>
        <taxon>Eukaryota</taxon>
        <taxon>Fungi</taxon>
        <taxon>Fungi incertae sedis</taxon>
        <taxon>Chytridiomycota</taxon>
        <taxon>Chytridiomycota incertae sedis</taxon>
        <taxon>Chytridiomycetes</taxon>
        <taxon>Chytridiales</taxon>
        <taxon>Chytriomycetaceae</taxon>
        <taxon>Rhizoclosmatium</taxon>
    </lineage>
</organism>
<dbReference type="AlphaFoldDB" id="A0A1Y2CBR0"/>
<proteinExistence type="predicted"/>
<protein>
    <recommendedName>
        <fullName evidence="3">Class I glutamine amidotransferase-like protein</fullName>
    </recommendedName>
</protein>
<evidence type="ECO:0000313" key="2">
    <source>
        <dbReference type="Proteomes" id="UP000193642"/>
    </source>
</evidence>
<comment type="caution">
    <text evidence="1">The sequence shown here is derived from an EMBL/GenBank/DDBJ whole genome shotgun (WGS) entry which is preliminary data.</text>
</comment>
<dbReference type="InterPro" id="IPR029062">
    <property type="entry name" value="Class_I_gatase-like"/>
</dbReference>
<dbReference type="EMBL" id="MCGO01000022">
    <property type="protein sequence ID" value="ORY44462.1"/>
    <property type="molecule type" value="Genomic_DNA"/>
</dbReference>
<accession>A0A1Y2CBR0</accession>
<reference evidence="1 2" key="1">
    <citation type="submission" date="2016-07" db="EMBL/GenBank/DDBJ databases">
        <title>Pervasive Adenine N6-methylation of Active Genes in Fungi.</title>
        <authorList>
            <consortium name="DOE Joint Genome Institute"/>
            <person name="Mondo S.J."/>
            <person name="Dannebaum R.O."/>
            <person name="Kuo R.C."/>
            <person name="Labutti K."/>
            <person name="Haridas S."/>
            <person name="Kuo A."/>
            <person name="Salamov A."/>
            <person name="Ahrendt S.R."/>
            <person name="Lipzen A."/>
            <person name="Sullivan W."/>
            <person name="Andreopoulos W.B."/>
            <person name="Clum A."/>
            <person name="Lindquist E."/>
            <person name="Daum C."/>
            <person name="Ramamoorthy G.K."/>
            <person name="Gryganskyi A."/>
            <person name="Culley D."/>
            <person name="Magnuson J.K."/>
            <person name="James T.Y."/>
            <person name="O'Malley M.A."/>
            <person name="Stajich J.E."/>
            <person name="Spatafora J.W."/>
            <person name="Visel A."/>
            <person name="Grigoriev I.V."/>
        </authorList>
    </citation>
    <scope>NUCLEOTIDE SEQUENCE [LARGE SCALE GENOMIC DNA]</scope>
    <source>
        <strain evidence="1 2">JEL800</strain>
    </source>
</reference>
<keyword evidence="2" id="KW-1185">Reference proteome</keyword>
<dbReference type="GO" id="GO:0005829">
    <property type="term" value="C:cytosol"/>
    <property type="evidence" value="ECO:0007669"/>
    <property type="project" value="TreeGrafter"/>
</dbReference>
<name>A0A1Y2CBR0_9FUNG</name>